<organism evidence="10 11">
    <name type="scientific">Oesophagostomum dentatum</name>
    <name type="common">Nodular worm</name>
    <dbReference type="NCBI Taxonomy" id="61180"/>
    <lineage>
        <taxon>Eukaryota</taxon>
        <taxon>Metazoa</taxon>
        <taxon>Ecdysozoa</taxon>
        <taxon>Nematoda</taxon>
        <taxon>Chromadorea</taxon>
        <taxon>Rhabditida</taxon>
        <taxon>Rhabditina</taxon>
        <taxon>Rhabditomorpha</taxon>
        <taxon>Strongyloidea</taxon>
        <taxon>Strongylidae</taxon>
        <taxon>Oesophagostomum</taxon>
    </lineage>
</organism>
<evidence type="ECO:0000256" key="4">
    <source>
        <dbReference type="ARBA" id="ARBA00022753"/>
    </source>
</evidence>
<dbReference type="PANTHER" id="PTHR13678">
    <property type="entry name" value="VACUOLAR PROTEIN SORTING-ASSOCIATED PROTEIN 37"/>
    <property type="match status" value="1"/>
</dbReference>
<evidence type="ECO:0000256" key="7">
    <source>
        <dbReference type="PROSITE-ProRule" id="PRU00646"/>
    </source>
</evidence>
<dbReference type="EMBL" id="KN599486">
    <property type="protein sequence ID" value="KHJ80755.1"/>
    <property type="molecule type" value="Genomic_DNA"/>
</dbReference>
<keyword evidence="3 7" id="KW-0813">Transport</keyword>
<dbReference type="Pfam" id="PF07200">
    <property type="entry name" value="Mod_r"/>
    <property type="match status" value="1"/>
</dbReference>
<feature type="non-terminal residue" evidence="10">
    <location>
        <position position="1"/>
    </location>
</feature>
<protein>
    <recommendedName>
        <fullName evidence="9">VPS37 C-terminal domain-containing protein</fullName>
    </recommendedName>
</protein>
<dbReference type="GO" id="GO:0006623">
    <property type="term" value="P:protein targeting to vacuole"/>
    <property type="evidence" value="ECO:0007669"/>
    <property type="project" value="TreeGrafter"/>
</dbReference>
<sequence length="109" mass="12245">LIKLDDSDEISSSKSLDTTSSLLQVAAQEADDDAENTTKSFLDGTIPTEQFLRDLLEKKTLAHLRKVKSDRLMAILREQQYAQPTPPLPPRTGTAPYPEIPMPSRHSYY</sequence>
<dbReference type="GO" id="GO:0043162">
    <property type="term" value="P:ubiquitin-dependent protein catabolic process via the multivesicular body sorting pathway"/>
    <property type="evidence" value="ECO:0007669"/>
    <property type="project" value="TreeGrafter"/>
</dbReference>
<evidence type="ECO:0000256" key="3">
    <source>
        <dbReference type="ARBA" id="ARBA00022448"/>
    </source>
</evidence>
<accession>A0A0B1SC18</accession>
<comment type="similarity">
    <text evidence="2">Belongs to the VPS37 family.</text>
</comment>
<keyword evidence="11" id="KW-1185">Reference proteome</keyword>
<comment type="function">
    <text evidence="6">Component of the ESCRT-I complex, a regulator of vesicular trafficking process. Required for the sorting of endocytic ubiquitinated cargos into multivesicular bodies. May be involved in cell growth and differentiation.</text>
</comment>
<feature type="domain" description="VPS37 C-terminal" evidence="9">
    <location>
        <begin position="1"/>
        <end position="86"/>
    </location>
</feature>
<dbReference type="OrthoDB" id="10004364at2759"/>
<name>A0A0B1SC18_OESDE</name>
<proteinExistence type="inferred from homology"/>
<evidence type="ECO:0000256" key="2">
    <source>
        <dbReference type="ARBA" id="ARBA00007617"/>
    </source>
</evidence>
<dbReference type="GO" id="GO:0006612">
    <property type="term" value="P:protein targeting to membrane"/>
    <property type="evidence" value="ECO:0007669"/>
    <property type="project" value="TreeGrafter"/>
</dbReference>
<gene>
    <name evidence="10" type="ORF">OESDEN_19566</name>
</gene>
<evidence type="ECO:0000313" key="10">
    <source>
        <dbReference type="EMBL" id="KHJ80755.1"/>
    </source>
</evidence>
<dbReference type="PROSITE" id="PS51314">
    <property type="entry name" value="VPS37_C"/>
    <property type="match status" value="1"/>
</dbReference>
<dbReference type="Proteomes" id="UP000053660">
    <property type="component" value="Unassembled WGS sequence"/>
</dbReference>
<dbReference type="InterPro" id="IPR009851">
    <property type="entry name" value="Mod_r"/>
</dbReference>
<reference evidence="10 11" key="1">
    <citation type="submission" date="2014-03" db="EMBL/GenBank/DDBJ databases">
        <title>Draft genome of the hookworm Oesophagostomum dentatum.</title>
        <authorList>
            <person name="Mitreva M."/>
        </authorList>
    </citation>
    <scope>NUCLEOTIDE SEQUENCE [LARGE SCALE GENOMIC DNA]</scope>
    <source>
        <strain evidence="10 11">OD-Hann</strain>
    </source>
</reference>
<evidence type="ECO:0000256" key="6">
    <source>
        <dbReference type="ARBA" id="ARBA00025010"/>
    </source>
</evidence>
<dbReference type="AlphaFoldDB" id="A0A0B1SC18"/>
<keyword evidence="4" id="KW-0967">Endosome</keyword>
<evidence type="ECO:0000313" key="11">
    <source>
        <dbReference type="Proteomes" id="UP000053660"/>
    </source>
</evidence>
<feature type="region of interest" description="Disordered" evidence="8">
    <location>
        <begin position="80"/>
        <end position="109"/>
    </location>
</feature>
<evidence type="ECO:0000256" key="1">
    <source>
        <dbReference type="ARBA" id="ARBA00004633"/>
    </source>
</evidence>
<evidence type="ECO:0000256" key="5">
    <source>
        <dbReference type="ARBA" id="ARBA00022927"/>
    </source>
</evidence>
<dbReference type="GO" id="GO:0031902">
    <property type="term" value="C:late endosome membrane"/>
    <property type="evidence" value="ECO:0007669"/>
    <property type="project" value="UniProtKB-SubCell"/>
</dbReference>
<feature type="region of interest" description="Disordered" evidence="8">
    <location>
        <begin position="1"/>
        <end position="20"/>
    </location>
</feature>
<comment type="subcellular location">
    <subcellularLocation>
        <location evidence="1">Late endosome membrane</location>
        <topology evidence="1">Peripheral membrane protein</topology>
    </subcellularLocation>
</comment>
<dbReference type="GO" id="GO:0000813">
    <property type="term" value="C:ESCRT I complex"/>
    <property type="evidence" value="ECO:0007669"/>
    <property type="project" value="UniProtKB-ARBA"/>
</dbReference>
<evidence type="ECO:0000256" key="8">
    <source>
        <dbReference type="SAM" id="MobiDB-lite"/>
    </source>
</evidence>
<dbReference type="PANTHER" id="PTHR13678:SF27">
    <property type="entry name" value="LD45836P"/>
    <property type="match status" value="1"/>
</dbReference>
<keyword evidence="5 7" id="KW-0653">Protein transport</keyword>
<evidence type="ECO:0000259" key="9">
    <source>
        <dbReference type="PROSITE" id="PS51314"/>
    </source>
</evidence>